<accession>G6G0D8</accession>
<dbReference type="Proteomes" id="UP000004344">
    <property type="component" value="Unassembled WGS sequence"/>
</dbReference>
<sequence>MNNLSASIGVHLCTLREAALKGVYIGVRHLKTIFVTALLVVRILITSIFLLKANSRLSFEKLAFSYNFHRFKVI</sequence>
<keyword evidence="1" id="KW-1133">Transmembrane helix</keyword>
<proteinExistence type="predicted"/>
<evidence type="ECO:0000313" key="3">
    <source>
        <dbReference type="Proteomes" id="UP000004344"/>
    </source>
</evidence>
<keyword evidence="1" id="KW-0472">Membrane</keyword>
<protein>
    <submittedName>
        <fullName evidence="2">Uncharacterized protein</fullName>
    </submittedName>
</protein>
<feature type="transmembrane region" description="Helical" evidence="1">
    <location>
        <begin position="30"/>
        <end position="51"/>
    </location>
</feature>
<evidence type="ECO:0000256" key="1">
    <source>
        <dbReference type="SAM" id="Phobius"/>
    </source>
</evidence>
<comment type="caution">
    <text evidence="2">The sequence shown here is derived from an EMBL/GenBank/DDBJ whole genome shotgun (WGS) entry which is preliminary data.</text>
</comment>
<keyword evidence="3" id="KW-1185">Reference proteome</keyword>
<organism evidence="2 3">
    <name type="scientific">Fischerella thermalis JSC-11</name>
    <dbReference type="NCBI Taxonomy" id="741277"/>
    <lineage>
        <taxon>Bacteria</taxon>
        <taxon>Bacillati</taxon>
        <taxon>Cyanobacteriota</taxon>
        <taxon>Cyanophyceae</taxon>
        <taxon>Nostocales</taxon>
        <taxon>Hapalosiphonaceae</taxon>
        <taxon>Fischerella</taxon>
    </lineage>
</organism>
<keyword evidence="1" id="KW-0812">Transmembrane</keyword>
<gene>
    <name evidence="2" type="ORF">FJSC11DRAFT_4587</name>
</gene>
<reference evidence="2 3" key="1">
    <citation type="submission" date="2011-09" db="EMBL/GenBank/DDBJ databases">
        <title>The draft genome of Fischerella sp. JSC-11.</title>
        <authorList>
            <consortium name="US DOE Joint Genome Institute (JGI-PGF)"/>
            <person name="Lucas S."/>
            <person name="Han J."/>
            <person name="Lapidus A."/>
            <person name="Cheng J.-F."/>
            <person name="Goodwin L."/>
            <person name="Pitluck S."/>
            <person name="Peters L."/>
            <person name="Land M.L."/>
            <person name="Hauser L."/>
            <person name="Sarkisova S."/>
            <person name="Bryant D.A."/>
            <person name="Brown I."/>
            <person name="Woyke T.J."/>
        </authorList>
    </citation>
    <scope>NUCLEOTIDE SEQUENCE [LARGE SCALE GENOMIC DNA]</scope>
    <source>
        <strain evidence="2 3">JSC-11</strain>
    </source>
</reference>
<evidence type="ECO:0000313" key="2">
    <source>
        <dbReference type="EMBL" id="EHC08388.1"/>
    </source>
</evidence>
<name>G6G0D8_9CYAN</name>
<dbReference type="AlphaFoldDB" id="G6G0D8"/>
<dbReference type="EMBL" id="AGIZ01000021">
    <property type="protein sequence ID" value="EHC08388.1"/>
    <property type="molecule type" value="Genomic_DNA"/>
</dbReference>